<feature type="signal peptide" evidence="1">
    <location>
        <begin position="1"/>
        <end position="27"/>
    </location>
</feature>
<dbReference type="RefSeq" id="WP_103686059.1">
    <property type="nucleotide sequence ID" value="NZ_PQGG01000044.1"/>
</dbReference>
<comment type="caution">
    <text evidence="2">The sequence shown here is derived from an EMBL/GenBank/DDBJ whole genome shotgun (WGS) entry which is preliminary data.</text>
</comment>
<proteinExistence type="predicted"/>
<dbReference type="EMBL" id="RHGB01000022">
    <property type="protein sequence ID" value="RNL59103.1"/>
    <property type="molecule type" value="Genomic_DNA"/>
</dbReference>
<feature type="chain" id="PRO_5015509057" description="Lipoprotein" evidence="1">
    <location>
        <begin position="28"/>
        <end position="195"/>
    </location>
</feature>
<dbReference type="AlphaFoldDB" id="A0A2S4HAT8"/>
<evidence type="ECO:0000313" key="4">
    <source>
        <dbReference type="Proteomes" id="UP000237222"/>
    </source>
</evidence>
<dbReference type="EMBL" id="PQGG01000044">
    <property type="protein sequence ID" value="POP51095.1"/>
    <property type="molecule type" value="Genomic_DNA"/>
</dbReference>
<reference evidence="3 5" key="2">
    <citation type="submission" date="2018-10" db="EMBL/GenBank/DDBJ databases">
        <title>Draft genome sequence of Zhongshania sp. DSW25-10.</title>
        <authorList>
            <person name="Oh J."/>
        </authorList>
    </citation>
    <scope>NUCLEOTIDE SEQUENCE [LARGE SCALE GENOMIC DNA]</scope>
    <source>
        <strain evidence="3 5">DSW25-10</strain>
    </source>
</reference>
<evidence type="ECO:0000313" key="2">
    <source>
        <dbReference type="EMBL" id="POP51095.1"/>
    </source>
</evidence>
<dbReference type="Proteomes" id="UP000274695">
    <property type="component" value="Unassembled WGS sequence"/>
</dbReference>
<keyword evidence="1" id="KW-0732">Signal</keyword>
<keyword evidence="5" id="KW-1185">Reference proteome</keyword>
<sequence length="195" mass="21245">MSYTTVMKGIVLTAALLITACAQSPQAIKLAPTFAAPTQQNGGQSPVHVRVSDQRANKVLGSRGGAYRETAVITLANDLSLPVEKALSSYMAKMGYDVDSLNPATADLHVIFTSLVYDHPKEDGVGYDMDMSATVEVEARRGNEHYQGRYRIKRNQKFFNAPSGAQNTTLVNELVTEVLESMFSDPKLVAFLQKS</sequence>
<organism evidence="2 4">
    <name type="scientific">Zhongshania marina</name>
    <dbReference type="NCBI Taxonomy" id="2304603"/>
    <lineage>
        <taxon>Bacteria</taxon>
        <taxon>Pseudomonadati</taxon>
        <taxon>Pseudomonadota</taxon>
        <taxon>Gammaproteobacteria</taxon>
        <taxon>Cellvibrionales</taxon>
        <taxon>Spongiibacteraceae</taxon>
        <taxon>Zhongshania</taxon>
    </lineage>
</organism>
<gene>
    <name evidence="2" type="ORF">C0068_19115</name>
    <name evidence="3" type="ORF">D0911_16180</name>
</gene>
<evidence type="ECO:0000313" key="3">
    <source>
        <dbReference type="EMBL" id="RNL59103.1"/>
    </source>
</evidence>
<dbReference type="Pfam" id="PF03923">
    <property type="entry name" value="Lipoprotein_16"/>
    <property type="match status" value="1"/>
</dbReference>
<dbReference type="OrthoDB" id="6079746at2"/>
<evidence type="ECO:0008006" key="6">
    <source>
        <dbReference type="Google" id="ProtNLM"/>
    </source>
</evidence>
<evidence type="ECO:0000256" key="1">
    <source>
        <dbReference type="SAM" id="SignalP"/>
    </source>
</evidence>
<reference evidence="2" key="1">
    <citation type="submission" date="2018-01" db="EMBL/GenBank/DDBJ databases">
        <authorList>
            <person name="Yu X.-D."/>
        </authorList>
    </citation>
    <scope>NUCLEOTIDE SEQUENCE</scope>
    <source>
        <strain evidence="2">ZX-21</strain>
    </source>
</reference>
<name>A0A2S4HAT8_9GAMM</name>
<accession>A0A2S4HAT8</accession>
<protein>
    <recommendedName>
        <fullName evidence="6">Lipoprotein</fullName>
    </recommendedName>
</protein>
<evidence type="ECO:0000313" key="5">
    <source>
        <dbReference type="Proteomes" id="UP000274695"/>
    </source>
</evidence>
<dbReference type="Proteomes" id="UP000237222">
    <property type="component" value="Unassembled WGS sequence"/>
</dbReference>
<dbReference type="InterPro" id="IPR005619">
    <property type="entry name" value="Uncharacterised_YajG"/>
</dbReference>